<proteinExistence type="predicted"/>
<dbReference type="PROSITE" id="PS51257">
    <property type="entry name" value="PROKAR_LIPOPROTEIN"/>
    <property type="match status" value="1"/>
</dbReference>
<dbReference type="EMBL" id="BSNJ01000001">
    <property type="protein sequence ID" value="GLQ19642.1"/>
    <property type="molecule type" value="Genomic_DNA"/>
</dbReference>
<dbReference type="Proteomes" id="UP001161390">
    <property type="component" value="Unassembled WGS sequence"/>
</dbReference>
<keyword evidence="3" id="KW-1185">Reference proteome</keyword>
<organism evidence="2 3">
    <name type="scientific">Algimonas porphyrae</name>
    <dbReference type="NCBI Taxonomy" id="1128113"/>
    <lineage>
        <taxon>Bacteria</taxon>
        <taxon>Pseudomonadati</taxon>
        <taxon>Pseudomonadota</taxon>
        <taxon>Alphaproteobacteria</taxon>
        <taxon>Maricaulales</taxon>
        <taxon>Robiginitomaculaceae</taxon>
        <taxon>Algimonas</taxon>
    </lineage>
</organism>
<keyword evidence="1" id="KW-0732">Signal</keyword>
<gene>
    <name evidence="2" type="ORF">GCM10007854_05970</name>
</gene>
<feature type="signal peptide" evidence="1">
    <location>
        <begin position="1"/>
        <end position="23"/>
    </location>
</feature>
<reference evidence="2" key="2">
    <citation type="submission" date="2023-01" db="EMBL/GenBank/DDBJ databases">
        <title>Draft genome sequence of Algimonas porphyrae strain NBRC 108216.</title>
        <authorList>
            <person name="Sun Q."/>
            <person name="Mori K."/>
        </authorList>
    </citation>
    <scope>NUCLEOTIDE SEQUENCE</scope>
    <source>
        <strain evidence="2">NBRC 108216</strain>
    </source>
</reference>
<sequence length="225" mass="23487">MYRTQFRLAVTASVCALLSTACVSMPGVGVGVTAGTTGVAAEVKANPLPTGRLLLRGAYNFAEFSGEIESDGIEYEGDFTLSNAGAFADFAPFGGPFYLSGGAYIGKKEADLVATPANNVVIGGTTFTPAQVGSLLGTAEFNDVAPYAGIAFDNFARSIGGWSFNARAGVMFVGSADVNLVSANGLLSSDPALLTELREEIESIEEDAEDYKYFPVVTLGITRRF</sequence>
<reference evidence="2" key="1">
    <citation type="journal article" date="2014" name="Int. J. Syst. Evol. Microbiol.">
        <title>Complete genome of a new Firmicutes species belonging to the dominant human colonic microbiota ('Ruminococcus bicirculans') reveals two chromosomes and a selective capacity to utilize plant glucans.</title>
        <authorList>
            <consortium name="NISC Comparative Sequencing Program"/>
            <person name="Wegmann U."/>
            <person name="Louis P."/>
            <person name="Goesmann A."/>
            <person name="Henrissat B."/>
            <person name="Duncan S.H."/>
            <person name="Flint H.J."/>
        </authorList>
    </citation>
    <scope>NUCLEOTIDE SEQUENCE</scope>
    <source>
        <strain evidence="2">NBRC 108216</strain>
    </source>
</reference>
<feature type="chain" id="PRO_5045042848" evidence="1">
    <location>
        <begin position="24"/>
        <end position="225"/>
    </location>
</feature>
<evidence type="ECO:0000313" key="3">
    <source>
        <dbReference type="Proteomes" id="UP001161390"/>
    </source>
</evidence>
<evidence type="ECO:0000313" key="2">
    <source>
        <dbReference type="EMBL" id="GLQ19642.1"/>
    </source>
</evidence>
<protein>
    <submittedName>
        <fullName evidence="2">Uncharacterized protein</fullName>
    </submittedName>
</protein>
<evidence type="ECO:0000256" key="1">
    <source>
        <dbReference type="SAM" id="SignalP"/>
    </source>
</evidence>
<accession>A0ABQ5V075</accession>
<dbReference type="Gene3D" id="2.40.160.170">
    <property type="match status" value="1"/>
</dbReference>
<name>A0ABQ5V075_9PROT</name>
<comment type="caution">
    <text evidence="2">The sequence shown here is derived from an EMBL/GenBank/DDBJ whole genome shotgun (WGS) entry which is preliminary data.</text>
</comment>
<dbReference type="RefSeq" id="WP_284369468.1">
    <property type="nucleotide sequence ID" value="NZ_BSNJ01000001.1"/>
</dbReference>